<dbReference type="PROSITE" id="PS50304">
    <property type="entry name" value="TUDOR"/>
    <property type="match status" value="1"/>
</dbReference>
<dbReference type="AlphaFoldDB" id="A0A0B6XTM8"/>
<dbReference type="EMBL" id="HACG01000369">
    <property type="protein sequence ID" value="CEK47234.1"/>
    <property type="molecule type" value="Transcribed_RNA"/>
</dbReference>
<proteinExistence type="predicted"/>
<dbReference type="PANTHER" id="PTHR22948">
    <property type="entry name" value="TUDOR DOMAIN CONTAINING PROTEIN"/>
    <property type="match status" value="1"/>
</dbReference>
<feature type="non-terminal residue" evidence="2">
    <location>
        <position position="1"/>
    </location>
</feature>
<dbReference type="SUPFAM" id="SSF63748">
    <property type="entry name" value="Tudor/PWWP/MBT"/>
    <property type="match status" value="1"/>
</dbReference>
<feature type="domain" description="Tudor" evidence="1">
    <location>
        <begin position="30"/>
        <end position="89"/>
    </location>
</feature>
<name>A0A0B6XTM8_9EUPU</name>
<dbReference type="InterPro" id="IPR002999">
    <property type="entry name" value="Tudor"/>
</dbReference>
<protein>
    <recommendedName>
        <fullName evidence="1">Tudor domain-containing protein</fullName>
    </recommendedName>
</protein>
<dbReference type="PANTHER" id="PTHR22948:SF29">
    <property type="entry name" value="FI02030P-RELATED"/>
    <property type="match status" value="1"/>
</dbReference>
<dbReference type="SMART" id="SM00333">
    <property type="entry name" value="TUDOR"/>
    <property type="match status" value="1"/>
</dbReference>
<dbReference type="GO" id="GO:0043186">
    <property type="term" value="C:P granule"/>
    <property type="evidence" value="ECO:0007669"/>
    <property type="project" value="TreeGrafter"/>
</dbReference>
<feature type="non-terminal residue" evidence="2">
    <location>
        <position position="99"/>
    </location>
</feature>
<evidence type="ECO:0000313" key="2">
    <source>
        <dbReference type="EMBL" id="CEK47234.1"/>
    </source>
</evidence>
<sequence length="99" mass="11487">ESRSKILEDIMYKLATRYTDLELKDKPLHNKRLGSLCAARFTDDNNWYRAKITGLMKNGLIEVQFVDYGNVDYVSDDRVKAIDADLIMYPVQCYRCSLA</sequence>
<dbReference type="Gene3D" id="2.30.30.140">
    <property type="match status" value="1"/>
</dbReference>
<dbReference type="InterPro" id="IPR035437">
    <property type="entry name" value="SNase_OB-fold_sf"/>
</dbReference>
<dbReference type="Pfam" id="PF00567">
    <property type="entry name" value="TUDOR"/>
    <property type="match status" value="1"/>
</dbReference>
<dbReference type="Gene3D" id="2.40.50.90">
    <property type="match status" value="1"/>
</dbReference>
<reference evidence="2" key="1">
    <citation type="submission" date="2014-12" db="EMBL/GenBank/DDBJ databases">
        <title>Insight into the proteome of Arion vulgaris.</title>
        <authorList>
            <person name="Aradska J."/>
            <person name="Bulat T."/>
            <person name="Smidak R."/>
            <person name="Sarate P."/>
            <person name="Gangsoo J."/>
            <person name="Sialana F."/>
            <person name="Bilban M."/>
            <person name="Lubec G."/>
        </authorList>
    </citation>
    <scope>NUCLEOTIDE SEQUENCE</scope>
    <source>
        <tissue evidence="2">Skin</tissue>
    </source>
</reference>
<accession>A0A0B6XTM8</accession>
<dbReference type="InterPro" id="IPR050621">
    <property type="entry name" value="Tudor_domain_containing"/>
</dbReference>
<dbReference type="GO" id="GO:0034587">
    <property type="term" value="P:piRNA processing"/>
    <property type="evidence" value="ECO:0007669"/>
    <property type="project" value="TreeGrafter"/>
</dbReference>
<gene>
    <name evidence="2" type="primary">ORF839</name>
</gene>
<evidence type="ECO:0000259" key="1">
    <source>
        <dbReference type="PROSITE" id="PS50304"/>
    </source>
</evidence>
<dbReference type="GO" id="GO:0030719">
    <property type="term" value="P:P granule organization"/>
    <property type="evidence" value="ECO:0007669"/>
    <property type="project" value="TreeGrafter"/>
</dbReference>
<dbReference type="GO" id="GO:0007283">
    <property type="term" value="P:spermatogenesis"/>
    <property type="evidence" value="ECO:0007669"/>
    <property type="project" value="TreeGrafter"/>
</dbReference>
<organism evidence="2">
    <name type="scientific">Arion vulgaris</name>
    <dbReference type="NCBI Taxonomy" id="1028688"/>
    <lineage>
        <taxon>Eukaryota</taxon>
        <taxon>Metazoa</taxon>
        <taxon>Spiralia</taxon>
        <taxon>Lophotrochozoa</taxon>
        <taxon>Mollusca</taxon>
        <taxon>Gastropoda</taxon>
        <taxon>Heterobranchia</taxon>
        <taxon>Euthyneura</taxon>
        <taxon>Panpulmonata</taxon>
        <taxon>Eupulmonata</taxon>
        <taxon>Stylommatophora</taxon>
        <taxon>Helicina</taxon>
        <taxon>Arionoidea</taxon>
        <taxon>Arionidae</taxon>
        <taxon>Arion</taxon>
    </lineage>
</organism>
<dbReference type="FunFam" id="2.30.30.140:FF:000018">
    <property type="entry name" value="Serine/threonine-protein kinase 31"/>
    <property type="match status" value="1"/>
</dbReference>